<name>A0A0C1U8V6_9CLOT</name>
<gene>
    <name evidence="1" type="ORF">U732_3965</name>
</gene>
<protein>
    <submittedName>
        <fullName evidence="1">Uncharacterized protein</fullName>
    </submittedName>
</protein>
<comment type="caution">
    <text evidence="1">The sequence shown here is derived from an EMBL/GenBank/DDBJ whole genome shotgun (WGS) entry which is preliminary data.</text>
</comment>
<accession>A0A0C1U8V6</accession>
<dbReference type="RefSeq" id="WP_039630543.1">
    <property type="nucleotide sequence ID" value="NZ_AYSO01000012.1"/>
</dbReference>
<dbReference type="Proteomes" id="UP000031366">
    <property type="component" value="Unassembled WGS sequence"/>
</dbReference>
<dbReference type="AlphaFoldDB" id="A0A0C1U8V6"/>
<dbReference type="STRING" id="29341.RSJ17_11275"/>
<evidence type="ECO:0000313" key="2">
    <source>
        <dbReference type="Proteomes" id="UP000031366"/>
    </source>
</evidence>
<evidence type="ECO:0000313" key="1">
    <source>
        <dbReference type="EMBL" id="KIE48158.1"/>
    </source>
</evidence>
<keyword evidence="2" id="KW-1185">Reference proteome</keyword>
<proteinExistence type="predicted"/>
<reference evidence="1 2" key="1">
    <citation type="journal article" date="2015" name="Infect. Genet. Evol.">
        <title>Genomic sequences of six botulinum neurotoxin-producing strains representing three clostridial species illustrate the mobility and diversity of botulinum neurotoxin genes.</title>
        <authorList>
            <person name="Smith T.J."/>
            <person name="Hill K.K."/>
            <person name="Xie G."/>
            <person name="Foley B.T."/>
            <person name="Williamson C.H."/>
            <person name="Foster J.T."/>
            <person name="Johnson S.L."/>
            <person name="Chertkov O."/>
            <person name="Teshima H."/>
            <person name="Gibbons H.S."/>
            <person name="Johnsky L.A."/>
            <person name="Karavis M.A."/>
            <person name="Smith L.A."/>
        </authorList>
    </citation>
    <scope>NUCLEOTIDE SEQUENCE [LARGE SCALE GENOMIC DNA]</scope>
    <source>
        <strain evidence="1 2">CDC 2741</strain>
    </source>
</reference>
<organism evidence="1 2">
    <name type="scientific">Clostridium argentinense CDC 2741</name>
    <dbReference type="NCBI Taxonomy" id="1418104"/>
    <lineage>
        <taxon>Bacteria</taxon>
        <taxon>Bacillati</taxon>
        <taxon>Bacillota</taxon>
        <taxon>Clostridia</taxon>
        <taxon>Eubacteriales</taxon>
        <taxon>Clostridiaceae</taxon>
        <taxon>Clostridium</taxon>
    </lineage>
</organism>
<dbReference type="EMBL" id="AYSO01000012">
    <property type="protein sequence ID" value="KIE48158.1"/>
    <property type="molecule type" value="Genomic_DNA"/>
</dbReference>
<sequence>MPKKLQPIGRPNFSSLAPAQVRVSSVVEIGTKYLGRSSELVDLLSGPCQTCEACQKCQSCESCNRCQAYRSTLLEGDIDSLSAGPVKIAKDVIYELIQEADMEHGECQLMQSRTILEMPQEAYEQMPEKDRFVEIGTTDTGNKRYLLRGASPK</sequence>